<dbReference type="EMBL" id="CADCVX010000657">
    <property type="protein sequence ID" value="CAA9540122.1"/>
    <property type="molecule type" value="Genomic_DNA"/>
</dbReference>
<name>A0A6J4U6P9_9SPHN</name>
<organism evidence="1">
    <name type="scientific">uncultured Sphingomonadaceae bacterium</name>
    <dbReference type="NCBI Taxonomy" id="169976"/>
    <lineage>
        <taxon>Bacteria</taxon>
        <taxon>Pseudomonadati</taxon>
        <taxon>Pseudomonadota</taxon>
        <taxon>Alphaproteobacteria</taxon>
        <taxon>Sphingomonadales</taxon>
        <taxon>Sphingomonadaceae</taxon>
        <taxon>environmental samples</taxon>
    </lineage>
</organism>
<protein>
    <submittedName>
        <fullName evidence="1">Uncharacterized protein</fullName>
    </submittedName>
</protein>
<proteinExistence type="predicted"/>
<dbReference type="AlphaFoldDB" id="A0A6J4U6P9"/>
<evidence type="ECO:0000313" key="1">
    <source>
        <dbReference type="EMBL" id="CAA9540122.1"/>
    </source>
</evidence>
<gene>
    <name evidence="1" type="ORF">AVDCRST_MAG91-3778</name>
</gene>
<accession>A0A6J4U6P9</accession>
<sequence length="54" mass="6124">MTVSPFVIASTTRQAIFFLGPALRMDRHVATLLAMDRDRAARETICTKQIIFNK</sequence>
<reference evidence="1" key="1">
    <citation type="submission" date="2020-02" db="EMBL/GenBank/DDBJ databases">
        <authorList>
            <person name="Meier V. D."/>
        </authorList>
    </citation>
    <scope>NUCLEOTIDE SEQUENCE</scope>
    <source>
        <strain evidence="1">AVDCRST_MAG91</strain>
    </source>
</reference>